<reference evidence="2" key="1">
    <citation type="journal article" date="2016" name="Ticks Tick Borne Dis.">
        <title>De novo assembly and annotation of the salivary gland transcriptome of Rhipicephalus appendiculatus male and female ticks during blood feeding.</title>
        <authorList>
            <person name="de Castro M.H."/>
            <person name="de Klerk D."/>
            <person name="Pienaar R."/>
            <person name="Latif A.A."/>
            <person name="Rees D.J."/>
            <person name="Mans B.J."/>
        </authorList>
    </citation>
    <scope>NUCLEOTIDE SEQUENCE</scope>
    <source>
        <tissue evidence="2">Salivary glands</tissue>
    </source>
</reference>
<dbReference type="AlphaFoldDB" id="A0A131Z949"/>
<evidence type="ECO:0000256" key="1">
    <source>
        <dbReference type="SAM" id="SignalP"/>
    </source>
</evidence>
<organism evidence="2">
    <name type="scientific">Rhipicephalus appendiculatus</name>
    <name type="common">Brown ear tick</name>
    <dbReference type="NCBI Taxonomy" id="34631"/>
    <lineage>
        <taxon>Eukaryota</taxon>
        <taxon>Metazoa</taxon>
        <taxon>Ecdysozoa</taxon>
        <taxon>Arthropoda</taxon>
        <taxon>Chelicerata</taxon>
        <taxon>Arachnida</taxon>
        <taxon>Acari</taxon>
        <taxon>Parasitiformes</taxon>
        <taxon>Ixodida</taxon>
        <taxon>Ixodoidea</taxon>
        <taxon>Ixodidae</taxon>
        <taxon>Rhipicephalinae</taxon>
        <taxon>Rhipicephalus</taxon>
        <taxon>Rhipicephalus</taxon>
    </lineage>
</organism>
<evidence type="ECO:0000313" key="2">
    <source>
        <dbReference type="EMBL" id="JAP87814.1"/>
    </source>
</evidence>
<feature type="non-terminal residue" evidence="2">
    <location>
        <position position="1"/>
    </location>
</feature>
<evidence type="ECO:0008006" key="3">
    <source>
        <dbReference type="Google" id="ProtNLM"/>
    </source>
</evidence>
<dbReference type="EMBL" id="GEDV01000743">
    <property type="protein sequence ID" value="JAP87814.1"/>
    <property type="molecule type" value="Transcribed_RNA"/>
</dbReference>
<proteinExistence type="predicted"/>
<protein>
    <recommendedName>
        <fullName evidence="3">Tick transposon</fullName>
    </recommendedName>
</protein>
<feature type="chain" id="PRO_5007287118" description="Tick transposon" evidence="1">
    <location>
        <begin position="23"/>
        <end position="193"/>
    </location>
</feature>
<sequence length="193" mass="22292">SQKWLQTLFYLAILHRWPMSSYLVGSSYPCLFMNRGRQRRLLYVRAHSQNGPHLGSPGLRQGIPRHWLFNTFPLETLLTMTVSASIRRSTSCRVDIECRYLCKIVHSDRTVAPDQLGQFLTKRVALIGRLTFFTCSQSRRSRCLDGMKLIKTAVLVRITDCTGGRDLLIQYQTLNFRYIKTMLVNSFENGLNV</sequence>
<name>A0A131Z949_RHIAP</name>
<accession>A0A131Z949</accession>
<feature type="signal peptide" evidence="1">
    <location>
        <begin position="1"/>
        <end position="22"/>
    </location>
</feature>
<keyword evidence="1" id="KW-0732">Signal</keyword>